<dbReference type="Proteomes" id="UP000600865">
    <property type="component" value="Unassembled WGS sequence"/>
</dbReference>
<evidence type="ECO:0000313" key="2">
    <source>
        <dbReference type="EMBL" id="GGX67578.1"/>
    </source>
</evidence>
<keyword evidence="3" id="KW-1185">Reference proteome</keyword>
<gene>
    <name evidence="2" type="ORF">GCM10011309_16650</name>
</gene>
<protein>
    <submittedName>
        <fullName evidence="2">Uncharacterized protein</fullName>
    </submittedName>
</protein>
<evidence type="ECO:0000313" key="3">
    <source>
        <dbReference type="Proteomes" id="UP000600865"/>
    </source>
</evidence>
<evidence type="ECO:0000256" key="1">
    <source>
        <dbReference type="SAM" id="MobiDB-lite"/>
    </source>
</evidence>
<comment type="caution">
    <text evidence="2">The sequence shown here is derived from an EMBL/GenBank/DDBJ whole genome shotgun (WGS) entry which is preliminary data.</text>
</comment>
<organism evidence="2 3">
    <name type="scientific">Litorimonas cladophorae</name>
    <dbReference type="NCBI Taxonomy" id="1220491"/>
    <lineage>
        <taxon>Bacteria</taxon>
        <taxon>Pseudomonadati</taxon>
        <taxon>Pseudomonadota</taxon>
        <taxon>Alphaproteobacteria</taxon>
        <taxon>Maricaulales</taxon>
        <taxon>Robiginitomaculaceae</taxon>
    </lineage>
</organism>
<dbReference type="EMBL" id="BMYV01000002">
    <property type="protein sequence ID" value="GGX67578.1"/>
    <property type="molecule type" value="Genomic_DNA"/>
</dbReference>
<name>A0A918KN89_9PROT</name>
<accession>A0A918KN89</accession>
<proteinExistence type="predicted"/>
<sequence length="57" mass="7057">MRRLNPLYPRQRPHKNSQRNSRCIHALKLKLKLSRIIRPRLTGRSIRTLCRKWLRRL</sequence>
<feature type="region of interest" description="Disordered" evidence="1">
    <location>
        <begin position="1"/>
        <end position="21"/>
    </location>
</feature>
<reference evidence="2 3" key="1">
    <citation type="journal article" date="2014" name="Int. J. Syst. Evol. Microbiol.">
        <title>Complete genome sequence of Corynebacterium casei LMG S-19264T (=DSM 44701T), isolated from a smear-ripened cheese.</title>
        <authorList>
            <consortium name="US DOE Joint Genome Institute (JGI-PGF)"/>
            <person name="Walter F."/>
            <person name="Albersmeier A."/>
            <person name="Kalinowski J."/>
            <person name="Ruckert C."/>
        </authorList>
    </citation>
    <scope>NUCLEOTIDE SEQUENCE [LARGE SCALE GENOMIC DNA]</scope>
    <source>
        <strain evidence="2 3">KCTC 23968</strain>
    </source>
</reference>
<dbReference type="AlphaFoldDB" id="A0A918KN89"/>